<feature type="transmembrane region" description="Helical" evidence="2">
    <location>
        <begin position="532"/>
        <end position="551"/>
    </location>
</feature>
<accession>A0A7G6U2B8</accession>
<evidence type="ECO:0000256" key="2">
    <source>
        <dbReference type="SAM" id="Phobius"/>
    </source>
</evidence>
<dbReference type="EMBL" id="CP050292">
    <property type="protein sequence ID" value="QND73150.1"/>
    <property type="molecule type" value="Genomic_DNA"/>
</dbReference>
<evidence type="ECO:0000313" key="4">
    <source>
        <dbReference type="EMBL" id="QND73150.1"/>
    </source>
</evidence>
<dbReference type="Proteomes" id="UP000515291">
    <property type="component" value="Chromosome"/>
</dbReference>
<sequence length="849" mass="88203">MAQAFSVYVNIGGKLDKSLAGAVSAAKSTINGLGASLGSIGARINAPFLAAQKQIDATSKRLEKLTNKGHDLSLAVSLPTAMAGKSGYDIVYGFEKELNKIQAYGELSDVERKRIEDNAREMARLGLAGAKDAVELQRRYVQAGRTVDQAIGMSKPTLNFSLFGDVEPANAADVITTIAAAYQMPMEKLEQANQVATRIGDVLAKGANISRADVSDFAEGFKYVAPLAHKAGMSVEQVAAAIATMNQNGLKGNEAGVALRSMLVRMVKPTTSARAAMEQAGLSFEQFVNKWSEFDGKGLQGVLNMSGINVKKPLMDKVTAAVKDMDPQTQSAEIRKKVTSMLVDGMDLKARDGKVVAKTISNFLGNMAEEVDADGMIRALEAANVPLGKIANLFDVRQGARLSTLFNGDLYQRMLEQINDKGTDGASKRGAETMLKGLIGASMRLKGAWDNLWISIARSGVLDTVTNMLTKITNALNAIGKSNPAGLRFLTEAAIGAALLGPALFLIGTAGRAAAGALTLMNAAVMIGLAPVRLLATGIVAVGTASVAMAARVRLATVALSMLAFAGGGRAALAAVGAGIAALGLSVLKFPIVALRAIAAALIFNPVGLVITGLVTSLTALGAWVNNNWEGIKNFFSGFGEGFMVGLGPAAEGVRKMSDGLGSVVKWLGDLIGPLNASNEKWEEWGASVGNSVGQGVTAIIDGIKRVIAVIGEGISAAGRFAGAISNMWSAPKTLPNAPKPAAPAGARALGGPVSLGKSYIVGERGPELFTPGASGRIDTSGALRTLTENGTAVAAQSSNTSMSQTQSAQINVRVEGYGNAQDIAAEVERGVYRVFAKLESDQRGFLSD</sequence>
<feature type="transmembrane region" description="Helical" evidence="2">
    <location>
        <begin position="493"/>
        <end position="520"/>
    </location>
</feature>
<dbReference type="PANTHER" id="PTHR37813:SF1">
    <property type="entry name" value="FELS-2 PROPHAGE PROTEIN"/>
    <property type="match status" value="1"/>
</dbReference>
<keyword evidence="2" id="KW-1133">Transmembrane helix</keyword>
<evidence type="ECO:0000259" key="3">
    <source>
        <dbReference type="Pfam" id="PF10145"/>
    </source>
</evidence>
<keyword evidence="1" id="KW-1188">Viral release from host cell</keyword>
<evidence type="ECO:0000256" key="1">
    <source>
        <dbReference type="ARBA" id="ARBA00022612"/>
    </source>
</evidence>
<dbReference type="RefSeq" id="WP_184511992.1">
    <property type="nucleotide sequence ID" value="NZ_CP050292.1"/>
</dbReference>
<proteinExistence type="predicted"/>
<feature type="transmembrane region" description="Helical" evidence="2">
    <location>
        <begin position="602"/>
        <end position="625"/>
    </location>
</feature>
<dbReference type="NCBIfam" id="TIGR01760">
    <property type="entry name" value="tape_meas_TP901"/>
    <property type="match status" value="1"/>
</dbReference>
<dbReference type="AlphaFoldDB" id="A0A7G6U2B8"/>
<reference evidence="5" key="1">
    <citation type="journal article" date="2020" name="Mol. Plant Microbe">
        <title>Rhizobial microsymbionts of the narrowly endemic Oxytropis species growing in Kamchatka are characterized by significant genetic diversity and possess a set of genes that are associated with T3SS and T6SS secretion systems and can affect the development of symbiosis.</title>
        <authorList>
            <person name="Safronova V."/>
            <person name="Guro P."/>
            <person name="Sazanova A."/>
            <person name="Kuznetsova I."/>
            <person name="Belimov A."/>
            <person name="Yakubov V."/>
            <person name="Chirak E."/>
            <person name="Afonin A."/>
            <person name="Gogolev Y."/>
            <person name="Andronov E."/>
            <person name="Tikhonovich I."/>
        </authorList>
    </citation>
    <scope>NUCLEOTIDE SEQUENCE [LARGE SCALE GENOMIC DNA]</scope>
    <source>
        <strain evidence="5">581</strain>
    </source>
</reference>
<feature type="transmembrane region" description="Helical" evidence="2">
    <location>
        <begin position="571"/>
        <end position="590"/>
    </location>
</feature>
<keyword evidence="2" id="KW-0812">Transmembrane</keyword>
<feature type="domain" description="Phage tail tape measure protein" evidence="3">
    <location>
        <begin position="117"/>
        <end position="328"/>
    </location>
</feature>
<name>A0A7G6U2B8_9BRAD</name>
<gene>
    <name evidence="4" type="ORF">HB776_19510</name>
</gene>
<organism evidence="4 5">
    <name type="scientific">Tardiphaga robiniae</name>
    <dbReference type="NCBI Taxonomy" id="943830"/>
    <lineage>
        <taxon>Bacteria</taxon>
        <taxon>Pseudomonadati</taxon>
        <taxon>Pseudomonadota</taxon>
        <taxon>Alphaproteobacteria</taxon>
        <taxon>Hyphomicrobiales</taxon>
        <taxon>Nitrobacteraceae</taxon>
        <taxon>Tardiphaga</taxon>
    </lineage>
</organism>
<dbReference type="PANTHER" id="PTHR37813">
    <property type="entry name" value="FELS-2 PROPHAGE PROTEIN"/>
    <property type="match status" value="1"/>
</dbReference>
<dbReference type="Pfam" id="PF10145">
    <property type="entry name" value="PhageMin_Tail"/>
    <property type="match status" value="1"/>
</dbReference>
<keyword evidence="2" id="KW-0472">Membrane</keyword>
<evidence type="ECO:0000313" key="5">
    <source>
        <dbReference type="Proteomes" id="UP000515291"/>
    </source>
</evidence>
<protein>
    <submittedName>
        <fullName evidence="4">Phage tail tape measure protein</fullName>
    </submittedName>
</protein>
<dbReference type="InterPro" id="IPR010090">
    <property type="entry name" value="Phage_tape_meas"/>
</dbReference>
<dbReference type="KEGG" id="trb:HB776_19510"/>